<proteinExistence type="predicted"/>
<dbReference type="STRING" id="1391654.AKJ09_01445"/>
<accession>A0A0K1PN16</accession>
<evidence type="ECO:0000313" key="3">
    <source>
        <dbReference type="Proteomes" id="UP000064967"/>
    </source>
</evidence>
<dbReference type="EMBL" id="CP012333">
    <property type="protein sequence ID" value="AKU94781.1"/>
    <property type="molecule type" value="Genomic_DNA"/>
</dbReference>
<protein>
    <submittedName>
        <fullName evidence="2">Adenylate cyclase</fullName>
    </submittedName>
</protein>
<evidence type="ECO:0000313" key="2">
    <source>
        <dbReference type="EMBL" id="AKU94781.1"/>
    </source>
</evidence>
<reference evidence="2 3" key="1">
    <citation type="submission" date="2015-08" db="EMBL/GenBank/DDBJ databases">
        <authorList>
            <person name="Babu N.S."/>
            <person name="Beckwith C.J."/>
            <person name="Beseler K.G."/>
            <person name="Brison A."/>
            <person name="Carone J.V."/>
            <person name="Caskin T.P."/>
            <person name="Diamond M."/>
            <person name="Durham M.E."/>
            <person name="Foxe J.M."/>
            <person name="Go M."/>
            <person name="Henderson B.A."/>
            <person name="Jones I.B."/>
            <person name="McGettigan J.A."/>
            <person name="Micheletti S.J."/>
            <person name="Nasrallah M.E."/>
            <person name="Ortiz D."/>
            <person name="Piller C.R."/>
            <person name="Privatt S.R."/>
            <person name="Schneider S.L."/>
            <person name="Sharp S."/>
            <person name="Smith T.C."/>
            <person name="Stanton J.D."/>
            <person name="Ullery H.E."/>
            <person name="Wilson R.J."/>
            <person name="Serrano M.G."/>
            <person name="Buck G."/>
            <person name="Lee V."/>
            <person name="Wang Y."/>
            <person name="Carvalho R."/>
            <person name="Voegtly L."/>
            <person name="Shi R."/>
            <person name="Duckworth R."/>
            <person name="Johnson A."/>
            <person name="Loviza R."/>
            <person name="Walstead R."/>
            <person name="Shah Z."/>
            <person name="Kiflezghi M."/>
            <person name="Wade K."/>
            <person name="Ball S.L."/>
            <person name="Bradley K.W."/>
            <person name="Asai D.J."/>
            <person name="Bowman C.A."/>
            <person name="Russell D.A."/>
            <person name="Pope W.H."/>
            <person name="Jacobs-Sera D."/>
            <person name="Hendrix R.W."/>
            <person name="Hatfull G.F."/>
        </authorList>
    </citation>
    <scope>NUCLEOTIDE SEQUENCE [LARGE SCALE GENOMIC DNA]</scope>
    <source>
        <strain evidence="2 3">DSM 27648</strain>
    </source>
</reference>
<dbReference type="GO" id="GO:0005524">
    <property type="term" value="F:ATP binding"/>
    <property type="evidence" value="ECO:0007669"/>
    <property type="project" value="InterPro"/>
</dbReference>
<dbReference type="OrthoDB" id="4368010at2"/>
<dbReference type="InterPro" id="IPR000719">
    <property type="entry name" value="Prot_kinase_dom"/>
</dbReference>
<dbReference type="AlphaFoldDB" id="A0A0K1PN16"/>
<evidence type="ECO:0000259" key="1">
    <source>
        <dbReference type="PROSITE" id="PS50011"/>
    </source>
</evidence>
<sequence>MVDTIHEDTADLTAIARRIGSVACPEELFGPLDGSAADQCRQLSTTYRRLVAVVHPDRNRASDAATAHAAFVELTRLRDLAEAKIHAGTYGDRNALTIVRGRRRTYTVGAQFATGDLCDLYVCTSEAKERVVLKLAMSADDSDLVAAEAEVLRRLYPAREEEKGFYRYLPRLLEAVVLENDRTRRRANVLSLHDDHVSAAEALSAHPDGLDFRDVAWMTKRLLAALGFVHRKGVVHGAVLPPHLLVHPITHGARLVDWCYAQERGSRVRAINSAYRSLYAPEILRKEPVSAATDIYMAAATTVTLLGGDAAGRTLPDRVPGPVRRFFLTCLAPSPARRPDDAWKLHEELDELLARVVGKRRYRPLDVPSRARP</sequence>
<keyword evidence="3" id="KW-1185">Reference proteome</keyword>
<dbReference type="KEGG" id="llu:AKJ09_01445"/>
<name>A0A0K1PN16_9BACT</name>
<dbReference type="GO" id="GO:0004672">
    <property type="term" value="F:protein kinase activity"/>
    <property type="evidence" value="ECO:0007669"/>
    <property type="project" value="InterPro"/>
</dbReference>
<gene>
    <name evidence="2" type="ORF">AKJ09_01445</name>
</gene>
<dbReference type="SUPFAM" id="SSF56112">
    <property type="entry name" value="Protein kinase-like (PK-like)"/>
    <property type="match status" value="1"/>
</dbReference>
<organism evidence="2 3">
    <name type="scientific">Labilithrix luteola</name>
    <dbReference type="NCBI Taxonomy" id="1391654"/>
    <lineage>
        <taxon>Bacteria</taxon>
        <taxon>Pseudomonadati</taxon>
        <taxon>Myxococcota</taxon>
        <taxon>Polyangia</taxon>
        <taxon>Polyangiales</taxon>
        <taxon>Labilitrichaceae</taxon>
        <taxon>Labilithrix</taxon>
    </lineage>
</organism>
<dbReference type="Proteomes" id="UP000064967">
    <property type="component" value="Chromosome"/>
</dbReference>
<dbReference type="PROSITE" id="PS50011">
    <property type="entry name" value="PROTEIN_KINASE_DOM"/>
    <property type="match status" value="1"/>
</dbReference>
<dbReference type="Gene3D" id="1.10.510.10">
    <property type="entry name" value="Transferase(Phosphotransferase) domain 1"/>
    <property type="match status" value="1"/>
</dbReference>
<feature type="domain" description="Protein kinase" evidence="1">
    <location>
        <begin position="106"/>
        <end position="373"/>
    </location>
</feature>
<dbReference type="RefSeq" id="WP_146646332.1">
    <property type="nucleotide sequence ID" value="NZ_CP012333.1"/>
</dbReference>
<dbReference type="InterPro" id="IPR011009">
    <property type="entry name" value="Kinase-like_dom_sf"/>
</dbReference>